<keyword evidence="3" id="KW-1185">Reference proteome</keyword>
<feature type="domain" description="DUF2726" evidence="1">
    <location>
        <begin position="36"/>
        <end position="144"/>
    </location>
</feature>
<dbReference type="AlphaFoldDB" id="A0A6G8S859"/>
<accession>A0A6G8S859</accession>
<organism evidence="2 3">
    <name type="scientific">Acinetobacter lanii</name>
    <dbReference type="NCBI Taxonomy" id="2715163"/>
    <lineage>
        <taxon>Bacteria</taxon>
        <taxon>Pseudomonadati</taxon>
        <taxon>Pseudomonadota</taxon>
        <taxon>Gammaproteobacteria</taxon>
        <taxon>Moraxellales</taxon>
        <taxon>Moraxellaceae</taxon>
        <taxon>Acinetobacter</taxon>
    </lineage>
</organism>
<dbReference type="InterPro" id="IPR024402">
    <property type="entry name" value="DUF2726"/>
</dbReference>
<evidence type="ECO:0000313" key="2">
    <source>
        <dbReference type="EMBL" id="QIO10113.1"/>
    </source>
</evidence>
<dbReference type="RefSeq" id="WP_166327124.1">
    <property type="nucleotide sequence ID" value="NZ_CP049916.1"/>
</dbReference>
<reference evidence="2 3" key="1">
    <citation type="submission" date="2020-03" db="EMBL/GenBank/DDBJ databases">
        <authorList>
            <person name="Zhu W."/>
        </authorList>
    </citation>
    <scope>NUCLEOTIDE SEQUENCE [LARGE SCALE GENOMIC DNA]</scope>
    <source>
        <strain evidence="2 3">185</strain>
    </source>
</reference>
<dbReference type="Proteomes" id="UP000501939">
    <property type="component" value="Chromosome"/>
</dbReference>
<proteinExistence type="predicted"/>
<protein>
    <submittedName>
        <fullName evidence="2">DUF2726 domain-containing protein</fullName>
    </submittedName>
</protein>
<dbReference type="KEGG" id="alj:G8D99_14590"/>
<sequence>MNLMIIASVITLAIVVLVAYKGLKQKQPSDSALRQRAVFNTYEQLTFTRLKEILPEANILAHVSFDALLTTKLPRTRRKYEKLFADFVVLNKDCRVIAVIALGELLSAKRSKLAQQQDLLLEAAGYRVIRYEGVPEYQQLRDDFLTEYIDMQSLNSMPERDVGKFDLYSEERFTKMRIYG</sequence>
<evidence type="ECO:0000259" key="1">
    <source>
        <dbReference type="Pfam" id="PF10881"/>
    </source>
</evidence>
<name>A0A6G8S859_9GAMM</name>
<gene>
    <name evidence="2" type="ORF">G8D99_14590</name>
</gene>
<evidence type="ECO:0000313" key="3">
    <source>
        <dbReference type="Proteomes" id="UP000501939"/>
    </source>
</evidence>
<dbReference type="EMBL" id="CP049916">
    <property type="protein sequence ID" value="QIO10113.1"/>
    <property type="molecule type" value="Genomic_DNA"/>
</dbReference>
<dbReference type="Pfam" id="PF10881">
    <property type="entry name" value="DUF2726"/>
    <property type="match status" value="1"/>
</dbReference>